<proteinExistence type="predicted"/>
<keyword evidence="11" id="KW-1185">Reference proteome</keyword>
<dbReference type="FunFam" id="1.10.10.790:FF:000001">
    <property type="entry name" value="Splicing factor 3a, subunit 1"/>
    <property type="match status" value="1"/>
</dbReference>
<dbReference type="InterPro" id="IPR022030">
    <property type="entry name" value="SF3A1_dom"/>
</dbReference>
<dbReference type="EMBL" id="WWBZ02000016">
    <property type="protein sequence ID" value="KAF4309707.1"/>
    <property type="molecule type" value="Genomic_DNA"/>
</dbReference>
<dbReference type="GO" id="GO:0000381">
    <property type="term" value="P:regulation of alternative mRNA splicing, via spliceosome"/>
    <property type="evidence" value="ECO:0007669"/>
    <property type="project" value="TreeGrafter"/>
</dbReference>
<dbReference type="OrthoDB" id="447637at2759"/>
<feature type="coiled-coil region" evidence="7">
    <location>
        <begin position="331"/>
        <end position="358"/>
    </location>
</feature>
<feature type="coiled-coil region" evidence="7">
    <location>
        <begin position="172"/>
        <end position="208"/>
    </location>
</feature>
<dbReference type="Proteomes" id="UP000572817">
    <property type="component" value="Unassembled WGS sequence"/>
</dbReference>
<dbReference type="InterPro" id="IPR045146">
    <property type="entry name" value="SF3A1"/>
</dbReference>
<feature type="region of interest" description="Disordered" evidence="8">
    <location>
        <begin position="449"/>
        <end position="477"/>
    </location>
</feature>
<comment type="subcellular location">
    <subcellularLocation>
        <location evidence="1">Nucleus</location>
    </subcellularLocation>
</comment>
<keyword evidence="5" id="KW-0508">mRNA splicing</keyword>
<dbReference type="AlphaFoldDB" id="A0A8H4IYV0"/>
<keyword evidence="4" id="KW-0677">Repeat</keyword>
<evidence type="ECO:0000313" key="10">
    <source>
        <dbReference type="EMBL" id="KAF4309707.1"/>
    </source>
</evidence>
<keyword evidence="3" id="KW-0747">Spliceosome</keyword>
<dbReference type="SMART" id="SM00648">
    <property type="entry name" value="SWAP"/>
    <property type="match status" value="2"/>
</dbReference>
<dbReference type="InterPro" id="IPR008011">
    <property type="entry name" value="Complex1_LYR_dom"/>
</dbReference>
<keyword evidence="7" id="KW-0175">Coiled coil</keyword>
<evidence type="ECO:0000256" key="6">
    <source>
        <dbReference type="ARBA" id="ARBA00023242"/>
    </source>
</evidence>
<dbReference type="CDD" id="cd20264">
    <property type="entry name" value="Complex1_LYR_LYRM4"/>
    <property type="match status" value="1"/>
</dbReference>
<dbReference type="InterPro" id="IPR000061">
    <property type="entry name" value="Surp"/>
</dbReference>
<dbReference type="GO" id="GO:0045292">
    <property type="term" value="P:mRNA cis splicing, via spliceosome"/>
    <property type="evidence" value="ECO:0007669"/>
    <property type="project" value="InterPro"/>
</dbReference>
<keyword evidence="2" id="KW-0507">mRNA processing</keyword>
<sequence>MATTPNGQDTVGQPPTGMIRPPKELQETIEKTAAYVARNGRAFIDRLRSNHRSNPKFAFVFEEDPFWNYFEWRIDEHKNGRGSQLGSGRVGEDGTITLAKPTGPTEPPEFHFSARMPNINAQDLDVVKLTARFAAKNGRAFTTQLAQREASNSQFDFLRPQHSLNQFFNRLVEQYKELLSGESEEQRKAQLEKNVKNKFNMLEKAKARAEWVKYQEKQRQERERKDEDERIAYAEIDWHDFVVVETVLFTDADEQTELPPPTSLGDLQSASLEQKAAMSLRPHNMRIEEAMPDEDLSQWNQPSPAVQMPQPQVLPYQPQQATYPAEYPPQRTAQEEEEERLIRERRDQMERAQQAQAAAKAGPPQMKIRSDYVPRAQAKRKNANLVPCPNCRQMIDADEMEQHMRVELLDPRWKEQKAKADARYATSNLSTQDVANNLKRLASQRDDIFDPTTGARISPEEEARRKRAANGYDGQPTTADAAQMAQMQGMNIQEQIPTLFSAIARVYNTNASEQIARPHIAMAAAAADSAYQVRSLVSQPSSHSSQCLPSNPSSKVDLRKFAYRLRAATYCLRSLFPKFRSHARPLLNLVPPQYRSLLRQSRQFAAYNFREYALRRTKDAFRANKNLTDSREIQDAISKGLTQLQMLKRQTTISQFFQLDRLVVEGGKTGKQTGQEGGIVRQKDTGWD</sequence>
<dbReference type="Pfam" id="PF01805">
    <property type="entry name" value="Surp"/>
    <property type="match status" value="2"/>
</dbReference>
<protein>
    <submittedName>
        <fullName evidence="10">SWAP/Surp</fullName>
    </submittedName>
</protein>
<evidence type="ECO:0000259" key="9">
    <source>
        <dbReference type="PROSITE" id="PS50128"/>
    </source>
</evidence>
<dbReference type="Pfam" id="PF12230">
    <property type="entry name" value="PRP21_like_P"/>
    <property type="match status" value="1"/>
</dbReference>
<dbReference type="InterPro" id="IPR035967">
    <property type="entry name" value="SWAP/Surp_sf"/>
</dbReference>
<dbReference type="Gene3D" id="1.10.10.790">
    <property type="entry name" value="Surp module"/>
    <property type="match status" value="2"/>
</dbReference>
<dbReference type="GO" id="GO:0071004">
    <property type="term" value="C:U2-type prespliceosome"/>
    <property type="evidence" value="ECO:0007669"/>
    <property type="project" value="TreeGrafter"/>
</dbReference>
<dbReference type="GO" id="GO:0071013">
    <property type="term" value="C:catalytic step 2 spliceosome"/>
    <property type="evidence" value="ECO:0007669"/>
    <property type="project" value="TreeGrafter"/>
</dbReference>
<dbReference type="InterPro" id="IPR045297">
    <property type="entry name" value="Complex1_LYR_LYRM4"/>
</dbReference>
<name>A0A8H4IYV0_9PEZI</name>
<evidence type="ECO:0000256" key="7">
    <source>
        <dbReference type="SAM" id="Coils"/>
    </source>
</evidence>
<dbReference type="SUPFAM" id="SSF109905">
    <property type="entry name" value="Surp module (SWAP domain)"/>
    <property type="match status" value="2"/>
</dbReference>
<evidence type="ECO:0000313" key="11">
    <source>
        <dbReference type="Proteomes" id="UP000572817"/>
    </source>
</evidence>
<evidence type="ECO:0000256" key="2">
    <source>
        <dbReference type="ARBA" id="ARBA00022664"/>
    </source>
</evidence>
<dbReference type="GO" id="GO:0016226">
    <property type="term" value="P:iron-sulfur cluster assembly"/>
    <property type="evidence" value="ECO:0007669"/>
    <property type="project" value="InterPro"/>
</dbReference>
<feature type="region of interest" description="Disordered" evidence="8">
    <location>
        <begin position="1"/>
        <end position="22"/>
    </location>
</feature>
<gene>
    <name evidence="10" type="ORF">GTA08_BOTSDO02031</name>
</gene>
<feature type="domain" description="SURP motif" evidence="9">
    <location>
        <begin position="28"/>
        <end position="70"/>
    </location>
</feature>
<dbReference type="GO" id="GO:0003723">
    <property type="term" value="F:RNA binding"/>
    <property type="evidence" value="ECO:0007669"/>
    <property type="project" value="InterPro"/>
</dbReference>
<evidence type="ECO:0000256" key="8">
    <source>
        <dbReference type="SAM" id="MobiDB-lite"/>
    </source>
</evidence>
<evidence type="ECO:0000256" key="4">
    <source>
        <dbReference type="ARBA" id="ARBA00022737"/>
    </source>
</evidence>
<dbReference type="Pfam" id="PF05347">
    <property type="entry name" value="Complex1_LYR"/>
    <property type="match status" value="1"/>
</dbReference>
<comment type="caution">
    <text evidence="10">The sequence shown here is derived from an EMBL/GenBank/DDBJ whole genome shotgun (WGS) entry which is preliminary data.</text>
</comment>
<keyword evidence="6" id="KW-0539">Nucleus</keyword>
<evidence type="ECO:0000256" key="5">
    <source>
        <dbReference type="ARBA" id="ARBA00023187"/>
    </source>
</evidence>
<dbReference type="PANTHER" id="PTHR15316:SF1">
    <property type="entry name" value="SPLICING FACTOR 3A SUBUNIT 1"/>
    <property type="match status" value="1"/>
</dbReference>
<dbReference type="PANTHER" id="PTHR15316">
    <property type="entry name" value="SPLICEOSOME ASSOCIATED PROTEIN 114/SWAP SPLICING FACTOR-RELATED"/>
    <property type="match status" value="1"/>
</dbReference>
<dbReference type="PROSITE" id="PS50128">
    <property type="entry name" value="SURP"/>
    <property type="match status" value="2"/>
</dbReference>
<accession>A0A8H4IYV0</accession>
<evidence type="ECO:0000256" key="3">
    <source>
        <dbReference type="ARBA" id="ARBA00022728"/>
    </source>
</evidence>
<feature type="domain" description="SURP motif" evidence="9">
    <location>
        <begin position="126"/>
        <end position="168"/>
    </location>
</feature>
<feature type="region of interest" description="Disordered" evidence="8">
    <location>
        <begin position="668"/>
        <end position="688"/>
    </location>
</feature>
<evidence type="ECO:0000256" key="1">
    <source>
        <dbReference type="ARBA" id="ARBA00004123"/>
    </source>
</evidence>
<dbReference type="GO" id="GO:0005686">
    <property type="term" value="C:U2 snRNP"/>
    <property type="evidence" value="ECO:0007669"/>
    <property type="project" value="TreeGrafter"/>
</dbReference>
<reference evidence="10" key="1">
    <citation type="submission" date="2020-04" db="EMBL/GenBank/DDBJ databases">
        <title>Genome Assembly and Annotation of Botryosphaeria dothidea sdau 11-99, a Latent Pathogen of Apple Fruit Ring Rot in China.</title>
        <authorList>
            <person name="Yu C."/>
            <person name="Diao Y."/>
            <person name="Lu Q."/>
            <person name="Zhao J."/>
            <person name="Cui S."/>
            <person name="Peng C."/>
            <person name="He B."/>
            <person name="Liu H."/>
        </authorList>
    </citation>
    <scope>NUCLEOTIDE SEQUENCE [LARGE SCALE GENOMIC DNA]</scope>
    <source>
        <strain evidence="10">Sdau11-99</strain>
    </source>
</reference>
<feature type="compositionally biased region" description="Polar residues" evidence="8">
    <location>
        <begin position="1"/>
        <end position="13"/>
    </location>
</feature>
<organism evidence="10 11">
    <name type="scientific">Botryosphaeria dothidea</name>
    <dbReference type="NCBI Taxonomy" id="55169"/>
    <lineage>
        <taxon>Eukaryota</taxon>
        <taxon>Fungi</taxon>
        <taxon>Dikarya</taxon>
        <taxon>Ascomycota</taxon>
        <taxon>Pezizomycotina</taxon>
        <taxon>Dothideomycetes</taxon>
        <taxon>Dothideomycetes incertae sedis</taxon>
        <taxon>Botryosphaeriales</taxon>
        <taxon>Botryosphaeriaceae</taxon>
        <taxon>Botryosphaeria</taxon>
    </lineage>
</organism>